<keyword evidence="6" id="KW-0804">Transcription</keyword>
<dbReference type="CDD" id="cd00067">
    <property type="entry name" value="GAL4"/>
    <property type="match status" value="1"/>
</dbReference>
<feature type="region of interest" description="Disordered" evidence="8">
    <location>
        <begin position="676"/>
        <end position="712"/>
    </location>
</feature>
<reference evidence="10" key="1">
    <citation type="submission" date="2020-03" db="EMBL/GenBank/DDBJ databases">
        <title>Site-based positive gene gene selection in Geosmithia morbida across the United States reveals a broad range of putative effectors and factors for local host and environmental adapation.</title>
        <authorList>
            <person name="Onufrak A."/>
            <person name="Murdoch R.W."/>
            <person name="Gazis R."/>
            <person name="Huff M."/>
            <person name="Staton M."/>
            <person name="Klingeman W."/>
            <person name="Hadziabdic D."/>
        </authorList>
    </citation>
    <scope>NUCLEOTIDE SEQUENCE</scope>
    <source>
        <strain evidence="10">1262</strain>
    </source>
</reference>
<evidence type="ECO:0000256" key="7">
    <source>
        <dbReference type="ARBA" id="ARBA00023242"/>
    </source>
</evidence>
<evidence type="ECO:0000259" key="9">
    <source>
        <dbReference type="PROSITE" id="PS50048"/>
    </source>
</evidence>
<dbReference type="SUPFAM" id="SSF57701">
    <property type="entry name" value="Zn2/Cys6 DNA-binding domain"/>
    <property type="match status" value="1"/>
</dbReference>
<dbReference type="RefSeq" id="XP_035323362.1">
    <property type="nucleotide sequence ID" value="XM_035467350.1"/>
</dbReference>
<evidence type="ECO:0000313" key="11">
    <source>
        <dbReference type="Proteomes" id="UP000749293"/>
    </source>
</evidence>
<keyword evidence="3" id="KW-0862">Zinc</keyword>
<dbReference type="EMBL" id="JAANYQ010000004">
    <property type="protein sequence ID" value="KAF4124710.1"/>
    <property type="molecule type" value="Genomic_DNA"/>
</dbReference>
<dbReference type="InterPro" id="IPR001138">
    <property type="entry name" value="Zn2Cys6_DnaBD"/>
</dbReference>
<feature type="compositionally biased region" description="Low complexity" evidence="8">
    <location>
        <begin position="32"/>
        <end position="53"/>
    </location>
</feature>
<keyword evidence="11" id="KW-1185">Reference proteome</keyword>
<feature type="region of interest" description="Disordered" evidence="8">
    <location>
        <begin position="32"/>
        <end position="72"/>
    </location>
</feature>
<dbReference type="Proteomes" id="UP000749293">
    <property type="component" value="Unassembled WGS sequence"/>
</dbReference>
<keyword evidence="2" id="KW-0479">Metal-binding</keyword>
<protein>
    <submittedName>
        <fullName evidence="10">Fungal specific transcription factor domain</fullName>
    </submittedName>
</protein>
<keyword evidence="4" id="KW-0805">Transcription regulation</keyword>
<evidence type="ECO:0000256" key="8">
    <source>
        <dbReference type="SAM" id="MobiDB-lite"/>
    </source>
</evidence>
<evidence type="ECO:0000256" key="1">
    <source>
        <dbReference type="ARBA" id="ARBA00004123"/>
    </source>
</evidence>
<comment type="subcellular location">
    <subcellularLocation>
        <location evidence="1">Nucleus</location>
    </subcellularLocation>
</comment>
<gene>
    <name evidence="10" type="ORF">GMORB2_5376</name>
</gene>
<keyword evidence="7" id="KW-0539">Nucleus</keyword>
<dbReference type="GO" id="GO:0000981">
    <property type="term" value="F:DNA-binding transcription factor activity, RNA polymerase II-specific"/>
    <property type="evidence" value="ECO:0007669"/>
    <property type="project" value="InterPro"/>
</dbReference>
<evidence type="ECO:0000313" key="10">
    <source>
        <dbReference type="EMBL" id="KAF4124710.1"/>
    </source>
</evidence>
<dbReference type="InterPro" id="IPR051615">
    <property type="entry name" value="Transcr_Regulatory_Elem"/>
</dbReference>
<dbReference type="GO" id="GO:0005634">
    <property type="term" value="C:nucleus"/>
    <property type="evidence" value="ECO:0007669"/>
    <property type="project" value="UniProtKB-SubCell"/>
</dbReference>
<organism evidence="10 11">
    <name type="scientific">Geosmithia morbida</name>
    <dbReference type="NCBI Taxonomy" id="1094350"/>
    <lineage>
        <taxon>Eukaryota</taxon>
        <taxon>Fungi</taxon>
        <taxon>Dikarya</taxon>
        <taxon>Ascomycota</taxon>
        <taxon>Pezizomycotina</taxon>
        <taxon>Sordariomycetes</taxon>
        <taxon>Hypocreomycetidae</taxon>
        <taxon>Hypocreales</taxon>
        <taxon>Bionectriaceae</taxon>
        <taxon>Geosmithia</taxon>
    </lineage>
</organism>
<dbReference type="PANTHER" id="PTHR31313:SF81">
    <property type="entry name" value="TY1 ENHANCER ACTIVATOR"/>
    <property type="match status" value="1"/>
</dbReference>
<dbReference type="PROSITE" id="PS50048">
    <property type="entry name" value="ZN2_CY6_FUNGAL_2"/>
    <property type="match status" value="1"/>
</dbReference>
<dbReference type="GO" id="GO:0008270">
    <property type="term" value="F:zinc ion binding"/>
    <property type="evidence" value="ECO:0007669"/>
    <property type="project" value="InterPro"/>
</dbReference>
<evidence type="ECO:0000256" key="3">
    <source>
        <dbReference type="ARBA" id="ARBA00022833"/>
    </source>
</evidence>
<dbReference type="AlphaFoldDB" id="A0A9P4YXK6"/>
<feature type="domain" description="Zn(2)-C6 fungal-type" evidence="9">
    <location>
        <begin position="85"/>
        <end position="115"/>
    </location>
</feature>
<evidence type="ECO:0000256" key="6">
    <source>
        <dbReference type="ARBA" id="ARBA00023163"/>
    </source>
</evidence>
<dbReference type="Pfam" id="PF00172">
    <property type="entry name" value="Zn_clus"/>
    <property type="match status" value="1"/>
</dbReference>
<dbReference type="OrthoDB" id="5239226at2759"/>
<evidence type="ECO:0000256" key="2">
    <source>
        <dbReference type="ARBA" id="ARBA00022723"/>
    </source>
</evidence>
<evidence type="ECO:0000256" key="4">
    <source>
        <dbReference type="ARBA" id="ARBA00023015"/>
    </source>
</evidence>
<evidence type="ECO:0000256" key="5">
    <source>
        <dbReference type="ARBA" id="ARBA00023125"/>
    </source>
</evidence>
<sequence length="754" mass="81810">MPRSDRTVAARSAREAAAGAAAATISSAGMFGVESGEGVSAGSIPASTASTSGESREGSGGGGGDKGPISHKVKLLPKRSSVRVACGNCRRRRIKCSGSRPSCRQCTNAGEECGYDANEGETVSIAIRRRLDEAEKENDHLRRMVGMLAACDPEVAREVLAHVASAIQSPEGAWDVLLDEGIWSPITGMSDDAAAEEVAAKLADTKMEEDDRSTDPAQQTQGSDRLEWSSPRQVTDKTLPGPTGTVAVDTSSFQHLLPWRTSSRFSLKGRPRIAVTSWQPTVLSLPRRAGEHPSDVDRWTRTGWSRTHVQHLLDVLLTWDVLPFCLVNRDAFLADYHSGSEQFCSSALVHATLALATQLINEGGDNTMSLPSGWIGSRLFADEAESIIRDERPPNSIPNIQAFGMMSFYYLRLGGEDHAQRLADECAARILDLCRQEGDGGDYVFRRVRAITMLSLTTGRPYKSPDITAQEDLLFPDQLSLCGGVADSSFPSRLLEGGFDTDTATTGQPYDVHLIAARLYELTDLVHRFVMSVESGQQSQQEGNPDGMAITADRVKDVYVKCLSWYEGILALLKADGSHTPFVLFVHMYYHFCLLCALKPFINLSLGRKTDVEPYEITTNAAQSVLSLVQSYDDIFTLRRTSALVPYLVCASGLFSLGLEDVGSLMEPVHLPVGDETPLRQRAAGPHEHRSPRYGKPPTGKVARETPPPSHVRVSVSSHAAILLEKMGSTLPAAREAGKLLQREIEASKDVMAG</sequence>
<dbReference type="GO" id="GO:0003677">
    <property type="term" value="F:DNA binding"/>
    <property type="evidence" value="ECO:0007669"/>
    <property type="project" value="UniProtKB-KW"/>
</dbReference>
<accession>A0A9P4YXK6</accession>
<dbReference type="Gene3D" id="4.10.240.10">
    <property type="entry name" value="Zn(2)-C6 fungal-type DNA-binding domain"/>
    <property type="match status" value="1"/>
</dbReference>
<keyword evidence="5" id="KW-0238">DNA-binding</keyword>
<feature type="region of interest" description="Disordered" evidence="8">
    <location>
        <begin position="204"/>
        <end position="245"/>
    </location>
</feature>
<dbReference type="CDD" id="cd12148">
    <property type="entry name" value="fungal_TF_MHR"/>
    <property type="match status" value="1"/>
</dbReference>
<dbReference type="PANTHER" id="PTHR31313">
    <property type="entry name" value="TY1 ENHANCER ACTIVATOR"/>
    <property type="match status" value="1"/>
</dbReference>
<comment type="caution">
    <text evidence="10">The sequence shown here is derived from an EMBL/GenBank/DDBJ whole genome shotgun (WGS) entry which is preliminary data.</text>
</comment>
<proteinExistence type="predicted"/>
<dbReference type="SMART" id="SM00066">
    <property type="entry name" value="GAL4"/>
    <property type="match status" value="1"/>
</dbReference>
<dbReference type="GeneID" id="55971604"/>
<dbReference type="PROSITE" id="PS00463">
    <property type="entry name" value="ZN2_CY6_FUNGAL_1"/>
    <property type="match status" value="1"/>
</dbReference>
<dbReference type="InterPro" id="IPR036864">
    <property type="entry name" value="Zn2-C6_fun-type_DNA-bd_sf"/>
</dbReference>
<name>A0A9P4YXK6_9HYPO</name>